<name>A0AAV2T5E5_CALDB</name>
<protein>
    <recommendedName>
        <fullName evidence="8">Exportin-4</fullName>
    </recommendedName>
</protein>
<accession>A0AAV2T5E5</accession>
<proteinExistence type="inferred from homology"/>
<evidence type="ECO:0000256" key="4">
    <source>
        <dbReference type="ARBA" id="ARBA00022448"/>
    </source>
</evidence>
<dbReference type="Proteomes" id="UP001497525">
    <property type="component" value="Unassembled WGS sequence"/>
</dbReference>
<evidence type="ECO:0000256" key="5">
    <source>
        <dbReference type="ARBA" id="ARBA00022490"/>
    </source>
</evidence>
<evidence type="ECO:0000313" key="11">
    <source>
        <dbReference type="Proteomes" id="UP001497525"/>
    </source>
</evidence>
<evidence type="ECO:0000256" key="1">
    <source>
        <dbReference type="ARBA" id="ARBA00004123"/>
    </source>
</evidence>
<evidence type="ECO:0000313" key="10">
    <source>
        <dbReference type="EMBL" id="CAL5131356.1"/>
    </source>
</evidence>
<organism evidence="10 11">
    <name type="scientific">Calicophoron daubneyi</name>
    <name type="common">Rumen fluke</name>
    <name type="synonym">Paramphistomum daubneyi</name>
    <dbReference type="NCBI Taxonomy" id="300641"/>
    <lineage>
        <taxon>Eukaryota</taxon>
        <taxon>Metazoa</taxon>
        <taxon>Spiralia</taxon>
        <taxon>Lophotrochozoa</taxon>
        <taxon>Platyhelminthes</taxon>
        <taxon>Trematoda</taxon>
        <taxon>Digenea</taxon>
        <taxon>Plagiorchiida</taxon>
        <taxon>Pronocephalata</taxon>
        <taxon>Paramphistomoidea</taxon>
        <taxon>Paramphistomidae</taxon>
        <taxon>Calicophoron</taxon>
    </lineage>
</organism>
<evidence type="ECO:0000256" key="7">
    <source>
        <dbReference type="ARBA" id="ARBA00023242"/>
    </source>
</evidence>
<comment type="similarity">
    <text evidence="3">Belongs to the exportin family.</text>
</comment>
<keyword evidence="4" id="KW-0813">Transport</keyword>
<dbReference type="GO" id="GO:0006611">
    <property type="term" value="P:protein export from nucleus"/>
    <property type="evidence" value="ECO:0007669"/>
    <property type="project" value="TreeGrafter"/>
</dbReference>
<gene>
    <name evidence="10" type="ORF">CDAUBV1_LOCUS3777</name>
</gene>
<dbReference type="SUPFAM" id="SSF48371">
    <property type="entry name" value="ARM repeat"/>
    <property type="match status" value="1"/>
</dbReference>
<dbReference type="PANTHER" id="PTHR12596:SF1">
    <property type="entry name" value="EXPORTIN-4"/>
    <property type="match status" value="1"/>
</dbReference>
<dbReference type="GO" id="GO:0005737">
    <property type="term" value="C:cytoplasm"/>
    <property type="evidence" value="ECO:0007669"/>
    <property type="project" value="UniProtKB-SubCell"/>
</dbReference>
<dbReference type="InterPro" id="IPR011989">
    <property type="entry name" value="ARM-like"/>
</dbReference>
<comment type="caution">
    <text evidence="10">The sequence shown here is derived from an EMBL/GenBank/DDBJ whole genome shotgun (WGS) entry which is preliminary data.</text>
</comment>
<dbReference type="InterPro" id="IPR044189">
    <property type="entry name" value="XPO4/7-like"/>
</dbReference>
<comment type="subcellular location">
    <subcellularLocation>
        <location evidence="2">Cytoplasm</location>
    </subcellularLocation>
    <subcellularLocation>
        <location evidence="1">Nucleus</location>
    </subcellularLocation>
</comment>
<evidence type="ECO:0000256" key="8">
    <source>
        <dbReference type="ARBA" id="ARBA00040444"/>
    </source>
</evidence>
<dbReference type="PANTHER" id="PTHR12596">
    <property type="entry name" value="EXPORTIN 4,7-RELATED"/>
    <property type="match status" value="1"/>
</dbReference>
<keyword evidence="5" id="KW-0963">Cytoplasm</keyword>
<evidence type="ECO:0000256" key="9">
    <source>
        <dbReference type="SAM" id="MobiDB-lite"/>
    </source>
</evidence>
<evidence type="ECO:0000256" key="3">
    <source>
        <dbReference type="ARBA" id="ARBA00009466"/>
    </source>
</evidence>
<dbReference type="EMBL" id="CAXLJL010000090">
    <property type="protein sequence ID" value="CAL5131356.1"/>
    <property type="molecule type" value="Genomic_DNA"/>
</dbReference>
<sequence length="1519" mass="166911">MDSIIAELEQAAAVQATASRAEERKNAEDKILQFRSYKEPYDLCALILTKSSNDYLLYEAGRCLSCAVVTEWDSVFAPSTGLGDNAKAFQLLNFILHWAGERGEQVSSAARQRVLGAAGALVKRAAAAHAVQIASAWRSANADTVAETVNSISRRTYRHRVLTNPPDDPGPPCPIMLRLVEHIESLIRPALDIINSPDSLNQKIVWQRCLLGLCIISALLDELSNSEDSTQLDLPLEAHIFMRARFQDFELVRLFTVLLCLIDQAVNNWGKTDLCSLNTEQSSIVFRLVNCLDSVTSWDFLPRELVGFYAARLRRSDCEHCFRPSVKWAPVFGCETLPTTVSLLAKLHTWVRSSDMLGTRTLSCLVRLSSMTGPLTDPVTPLSGLTDTGSNETPSLEENNQPSSMACLFHILVFMEHVNYWFSDDETSQSSLLEHSAVFLSLPPQHQKVIRDECFKRLADPLSLPRIPLDQLFGYELPILSELIQNLVLRNSQAWDPAETALGLPAAVAAGRKPSCDPQTIYQYAFIALVVIDRFFHRICALIIQSLTFLAKNAADTDGDGQLAHEAVERLFNSWVYLVESTPPTGSEVINTNGVLGFQSPNGNWSGKLNNPIVPMPLTTGESSAFEQQTLQVTHLLHILVEGVSRLQVRLSHTYLISKLACPVGMRVPYSDQNEDIDLELDEDDLTASEDSLFGAGFCGLAAADDYAHLLLRLVDERVSQLVAAHDHPPDQVVVDIYEDLHWILLVTGHFLVSGPASLASVVRSGSQWDTEFSISSRLLELGSGTSVNVTTSRQFLSLAAGRCIEVNDPWPPVGISLEHVPSLVRLFCSLFRLLWLQVNAGAGSAQLVEDNFWLMTRIAVAYFCYGVIDRDAFMINKSQSPILSIIQGDSSDPSPAHRGVLTSYQSKNFPSEQTSHVPNGSGGPTNVSRVWIQGLLTCARLALIHWSSEPQVLTALTRLLGVLSRHAPNPSTNLACPAWFEICSLLCGSNAFEQTWPHLSTESLIELIDSCLCGSWAIDKDRLALSQRKQGQNGDTNTLLYELLHSLRDRLFQVLNYFSQPCTTNSTVNSQTVDVLANCVAALRGVARAVGTLATQSESNNDLVSLVWSGLIVPTLDTAANVLVVRCHSCSDLIQGLLSLFSEVADSCLIYLANLPSGPLISTKHSPAEGDHEKGEGNANTQGRVASAVFLDLTMIICRNYAKQNANESNFEAAAEDDRIAELRLLLTLLSRILAHEFELRLSTAVVLPNNSSDLLESSKLAETNGPARAVDVAIISLGYLLPLITEPALMVPELCHAFYSLASYASELSIECLAHLSDEQLTYFGRLLRLGIFGSAPNSFPASTQSGPFSGVDSSIAHQCLEIVNALADHCLSVRAHTKADSSTQLQTACRLSTILGLNTELLTDLFALLTRTTYSVDLETTLSSAILSLIHLSREAYIQLVCQWLTDCPDPNTRERLDTAFEHLGRPTDHADNIPDGPSRYIEAFDDRKPTRTGRLDFQQRFHTFAAELRAFVCRS</sequence>
<keyword evidence="6" id="KW-0653">Protein transport</keyword>
<evidence type="ECO:0000256" key="6">
    <source>
        <dbReference type="ARBA" id="ARBA00022927"/>
    </source>
</evidence>
<dbReference type="InterPro" id="IPR016024">
    <property type="entry name" value="ARM-type_fold"/>
</dbReference>
<evidence type="ECO:0000256" key="2">
    <source>
        <dbReference type="ARBA" id="ARBA00004496"/>
    </source>
</evidence>
<dbReference type="Gene3D" id="1.25.10.10">
    <property type="entry name" value="Leucine-rich Repeat Variant"/>
    <property type="match status" value="1"/>
</dbReference>
<feature type="region of interest" description="Disordered" evidence="9">
    <location>
        <begin position="377"/>
        <end position="400"/>
    </location>
</feature>
<reference evidence="10" key="1">
    <citation type="submission" date="2024-06" db="EMBL/GenBank/DDBJ databases">
        <authorList>
            <person name="Liu X."/>
            <person name="Lenzi L."/>
            <person name="Haldenby T S."/>
            <person name="Uol C."/>
        </authorList>
    </citation>
    <scope>NUCLEOTIDE SEQUENCE</scope>
</reference>
<dbReference type="GO" id="GO:0005643">
    <property type="term" value="C:nuclear pore"/>
    <property type="evidence" value="ECO:0007669"/>
    <property type="project" value="TreeGrafter"/>
</dbReference>
<keyword evidence="7" id="KW-0539">Nucleus</keyword>
<feature type="compositionally biased region" description="Polar residues" evidence="9">
    <location>
        <begin position="383"/>
        <end position="400"/>
    </location>
</feature>
<dbReference type="GO" id="GO:0005049">
    <property type="term" value="F:nuclear export signal receptor activity"/>
    <property type="evidence" value="ECO:0007669"/>
    <property type="project" value="InterPro"/>
</dbReference>